<evidence type="ECO:0000256" key="4">
    <source>
        <dbReference type="ARBA" id="ARBA00022777"/>
    </source>
</evidence>
<dbReference type="InterPro" id="IPR026565">
    <property type="entry name" value="PPDK_reg"/>
</dbReference>
<dbReference type="GO" id="GO:0016776">
    <property type="term" value="F:phosphotransferase activity, phosphate group as acceptor"/>
    <property type="evidence" value="ECO:0007669"/>
    <property type="project" value="UniProtKB-UniRule"/>
</dbReference>
<dbReference type="Proteomes" id="UP000434582">
    <property type="component" value="Unassembled WGS sequence"/>
</dbReference>
<comment type="similarity">
    <text evidence="5">Belongs to the pyruvate, phosphate/water dikinase regulatory protein family. PDRP subfamily.</text>
</comment>
<dbReference type="GO" id="GO:0005524">
    <property type="term" value="F:ATP binding"/>
    <property type="evidence" value="ECO:0007669"/>
    <property type="project" value="InterPro"/>
</dbReference>
<dbReference type="HAMAP" id="MF_00921">
    <property type="entry name" value="PDRP"/>
    <property type="match status" value="1"/>
</dbReference>
<dbReference type="OrthoDB" id="9782201at2"/>
<evidence type="ECO:0000256" key="1">
    <source>
        <dbReference type="ARBA" id="ARBA00022527"/>
    </source>
</evidence>
<dbReference type="InterPro" id="IPR005177">
    <property type="entry name" value="Kinase-pyrophosphorylase"/>
</dbReference>
<dbReference type="EC" id="2.7.4.27" evidence="5"/>
<gene>
    <name evidence="6" type="primary">ppsR</name>
    <name evidence="6" type="ORF">GHC57_10820</name>
</gene>
<name>A0A7X1ZEC9_9PROT</name>
<dbReference type="Pfam" id="PF03618">
    <property type="entry name" value="Kinase-PPPase"/>
    <property type="match status" value="1"/>
</dbReference>
<dbReference type="PANTHER" id="PTHR31756:SF3">
    <property type="entry name" value="PYRUVATE, PHOSPHATE DIKINASE REGULATORY PROTEIN 1, CHLOROPLASTIC"/>
    <property type="match status" value="1"/>
</dbReference>
<keyword evidence="2 5" id="KW-0808">Transferase</keyword>
<dbReference type="GO" id="GO:0004674">
    <property type="term" value="F:protein serine/threonine kinase activity"/>
    <property type="evidence" value="ECO:0007669"/>
    <property type="project" value="UniProtKB-UniRule"/>
</dbReference>
<protein>
    <recommendedName>
        <fullName evidence="5">Putative pyruvate, phosphate dikinase regulatory protein</fullName>
        <shortName evidence="5">PPDK regulatory protein</shortName>
        <ecNumber evidence="5">2.7.11.32</ecNumber>
        <ecNumber evidence="5">2.7.4.27</ecNumber>
    </recommendedName>
</protein>
<comment type="function">
    <text evidence="5">Bifunctional serine/threonine kinase and phosphorylase involved in the regulation of the pyruvate, phosphate dikinase (PPDK) by catalyzing its phosphorylation/dephosphorylation.</text>
</comment>
<dbReference type="EMBL" id="WIVE01000031">
    <property type="protein sequence ID" value="MQX37010.1"/>
    <property type="molecule type" value="Genomic_DNA"/>
</dbReference>
<evidence type="ECO:0000313" key="6">
    <source>
        <dbReference type="EMBL" id="MQX37010.1"/>
    </source>
</evidence>
<dbReference type="PANTHER" id="PTHR31756">
    <property type="entry name" value="PYRUVATE, PHOSPHATE DIKINASE REGULATORY PROTEIN 1, CHLOROPLASTIC"/>
    <property type="match status" value="1"/>
</dbReference>
<keyword evidence="3 5" id="KW-0547">Nucleotide-binding</keyword>
<evidence type="ECO:0000256" key="5">
    <source>
        <dbReference type="HAMAP-Rule" id="MF_00921"/>
    </source>
</evidence>
<evidence type="ECO:0000313" key="7">
    <source>
        <dbReference type="Proteomes" id="UP000434582"/>
    </source>
</evidence>
<keyword evidence="1 5" id="KW-0723">Serine/threonine-protein kinase</keyword>
<feature type="binding site" evidence="5">
    <location>
        <begin position="154"/>
        <end position="161"/>
    </location>
    <ligand>
        <name>ADP</name>
        <dbReference type="ChEBI" id="CHEBI:456216"/>
    </ligand>
</feature>
<dbReference type="GO" id="GO:0043531">
    <property type="term" value="F:ADP binding"/>
    <property type="evidence" value="ECO:0007669"/>
    <property type="project" value="UniProtKB-UniRule"/>
</dbReference>
<dbReference type="AlphaFoldDB" id="A0A7X1ZEC9"/>
<dbReference type="RefSeq" id="WP_153344061.1">
    <property type="nucleotide sequence ID" value="NZ_WIVE01000031.1"/>
</dbReference>
<dbReference type="NCBIfam" id="NF003742">
    <property type="entry name" value="PRK05339.1"/>
    <property type="match status" value="1"/>
</dbReference>
<dbReference type="EC" id="2.7.11.32" evidence="5"/>
<comment type="caution">
    <text evidence="6">The sequence shown here is derived from an EMBL/GenBank/DDBJ whole genome shotgun (WGS) entry which is preliminary data.</text>
</comment>
<sequence length="279" mass="31248">MGSAVTEYHLHLVSDATGETVSSAVRACLVQFDSIPRVKQHMWWLVRTPGQIRRLIEGIEANPGVVLFTLVDPEVRAVLEDSCRELGVPCVSVLDPVMEMLKHYFQAEFRTDPGRQHTLDDAYFKRIDAIHYTLAHDDGQLLEGLAEADVIVLGVSRTSKTPTCMYLANKGYKAVNIPLVPGIPVPEVVMAMPGTKPLIIGLTREPRSLADIRRTRLRVMHEPIDSDYANEELVRDEVARARRLFASRGWQVIDVTRKSIEEVAAGIMQRIEQAKSQRG</sequence>
<accession>A0A7X1ZEC9</accession>
<organism evidence="6 7">
    <name type="scientific">Roseospira navarrensis</name>
    <dbReference type="NCBI Taxonomy" id="140058"/>
    <lineage>
        <taxon>Bacteria</taxon>
        <taxon>Pseudomonadati</taxon>
        <taxon>Pseudomonadota</taxon>
        <taxon>Alphaproteobacteria</taxon>
        <taxon>Rhodospirillales</taxon>
        <taxon>Rhodospirillaceae</taxon>
        <taxon>Roseospira</taxon>
    </lineage>
</organism>
<keyword evidence="4 5" id="KW-0418">Kinase</keyword>
<keyword evidence="7" id="KW-1185">Reference proteome</keyword>
<proteinExistence type="inferred from homology"/>
<keyword evidence="6" id="KW-0670">Pyruvate</keyword>
<evidence type="ECO:0000256" key="3">
    <source>
        <dbReference type="ARBA" id="ARBA00022741"/>
    </source>
</evidence>
<reference evidence="6 7" key="1">
    <citation type="submission" date="2019-10" db="EMBL/GenBank/DDBJ databases">
        <title>Draft whole-genome sequence of the purple nonsulfur photosynthetic bacterium Roseospira navarrensis DSM 15114.</title>
        <authorList>
            <person name="Kyndt J.A."/>
            <person name="Meyer T.E."/>
        </authorList>
    </citation>
    <scope>NUCLEOTIDE SEQUENCE [LARGE SCALE GENOMIC DNA]</scope>
    <source>
        <strain evidence="6 7">DSM 15114</strain>
    </source>
</reference>
<evidence type="ECO:0000256" key="2">
    <source>
        <dbReference type="ARBA" id="ARBA00022679"/>
    </source>
</evidence>
<comment type="catalytic activity">
    <reaction evidence="5">
        <text>N(tele)-phospho-L-histidyl/O-phospho-L-threonyl-[pyruvate, phosphate dikinase] + phosphate + H(+) = N(tele)-phospho-L-histidyl/L-threonyl-[pyruvate, phosphate dikinase] + diphosphate</text>
        <dbReference type="Rhea" id="RHEA:43696"/>
        <dbReference type="Rhea" id="RHEA-COMP:10650"/>
        <dbReference type="Rhea" id="RHEA-COMP:10651"/>
        <dbReference type="ChEBI" id="CHEBI:15378"/>
        <dbReference type="ChEBI" id="CHEBI:30013"/>
        <dbReference type="ChEBI" id="CHEBI:33019"/>
        <dbReference type="ChEBI" id="CHEBI:43474"/>
        <dbReference type="ChEBI" id="CHEBI:61977"/>
        <dbReference type="ChEBI" id="CHEBI:83586"/>
        <dbReference type="EC" id="2.7.4.27"/>
    </reaction>
</comment>
<comment type="catalytic activity">
    <reaction evidence="5">
        <text>N(tele)-phospho-L-histidyl/L-threonyl-[pyruvate, phosphate dikinase] + ADP = N(tele)-phospho-L-histidyl/O-phospho-L-threonyl-[pyruvate, phosphate dikinase] + AMP + H(+)</text>
        <dbReference type="Rhea" id="RHEA:43692"/>
        <dbReference type="Rhea" id="RHEA-COMP:10650"/>
        <dbReference type="Rhea" id="RHEA-COMP:10651"/>
        <dbReference type="ChEBI" id="CHEBI:15378"/>
        <dbReference type="ChEBI" id="CHEBI:30013"/>
        <dbReference type="ChEBI" id="CHEBI:61977"/>
        <dbReference type="ChEBI" id="CHEBI:83586"/>
        <dbReference type="ChEBI" id="CHEBI:456215"/>
        <dbReference type="ChEBI" id="CHEBI:456216"/>
        <dbReference type="EC" id="2.7.11.32"/>
    </reaction>
</comment>